<dbReference type="STRING" id="3914.A0A0L9VN74"/>
<dbReference type="Gramene" id="KOM56496">
    <property type="protein sequence ID" value="KOM56496"/>
    <property type="gene ID" value="LR48_Vigan10g238800"/>
</dbReference>
<dbReference type="EMBL" id="CM003380">
    <property type="protein sequence ID" value="KOM56496.1"/>
    <property type="molecule type" value="Genomic_DNA"/>
</dbReference>
<evidence type="ECO:0000313" key="3">
    <source>
        <dbReference type="EMBL" id="KOM56496.1"/>
    </source>
</evidence>
<gene>
    <name evidence="3" type="ORF">LR48_Vigan10g238800</name>
</gene>
<dbReference type="AlphaFoldDB" id="A0A0L9VN74"/>
<accession>A0A0L9VN74</accession>
<dbReference type="SUPFAM" id="SSF52777">
    <property type="entry name" value="CoA-dependent acyltransferases"/>
    <property type="match status" value="1"/>
</dbReference>
<dbReference type="Gene3D" id="3.30.559.10">
    <property type="entry name" value="Chloramphenicol acetyltransferase-like domain"/>
    <property type="match status" value="3"/>
</dbReference>
<sequence length="549" mass="60527">MTQAASPAPLKVIHVCSVAPFQEPTLSTLVPTSLPLTFFDLLWLRFPPVQRLFFYHFPHPTSSFLHSLLPSLKLSLSRTLQHFLPFSGTLTWPSHSPKPIVNYLPGDTVSFTVAESDLNFNHLCSHLCEASQRNDLAPHLANSHDKASLLAVQVTLFPNAGFLSLTLQHFLPFSGTLTWPSHSPKPIVNYLPGDTVSFTVAESDLNFNHLCSHLCEASQRHHLAPHLANSHDKASLLAVQVTHFPNAGFCIGVTTHHAAFDGKSSSMFIKAWAYICSNLQNPTTPTPTPSLPHHLTPIFDRSLIRDPSGLAELYAEQWMNHNGSNNRSLKVWESLTATPSDGLKGLFELTPSQIQKLKQYGNSKVKVAVHLSTFSVTCAYVLACWVKANQVKDENVLCIFSVDCRTRLDPPIPATYFGNCVKGEYVVALTKELIGKDGFICALERIVEALNRVKEEGVLNGAEKWVSSMHDPGEGRIISTAGSPLFEVYSIDFGWGRPKKVDMLSTDKTGAFSLSERRDISGGIEIGLLLSKSEMEDFTSLFLQGLDSL</sequence>
<keyword evidence="2" id="KW-0012">Acyltransferase</keyword>
<reference evidence="4" key="1">
    <citation type="journal article" date="2015" name="Proc. Natl. Acad. Sci. U.S.A.">
        <title>Genome sequencing of adzuki bean (Vigna angularis) provides insight into high starch and low fat accumulation and domestication.</title>
        <authorList>
            <person name="Yang K."/>
            <person name="Tian Z."/>
            <person name="Chen C."/>
            <person name="Luo L."/>
            <person name="Zhao B."/>
            <person name="Wang Z."/>
            <person name="Yu L."/>
            <person name="Li Y."/>
            <person name="Sun Y."/>
            <person name="Li W."/>
            <person name="Chen Y."/>
            <person name="Li Y."/>
            <person name="Zhang Y."/>
            <person name="Ai D."/>
            <person name="Zhao J."/>
            <person name="Shang C."/>
            <person name="Ma Y."/>
            <person name="Wu B."/>
            <person name="Wang M."/>
            <person name="Gao L."/>
            <person name="Sun D."/>
            <person name="Zhang P."/>
            <person name="Guo F."/>
            <person name="Wang W."/>
            <person name="Li Y."/>
            <person name="Wang J."/>
            <person name="Varshney R.K."/>
            <person name="Wang J."/>
            <person name="Ling H.Q."/>
            <person name="Wan P."/>
        </authorList>
    </citation>
    <scope>NUCLEOTIDE SEQUENCE</scope>
    <source>
        <strain evidence="4">cv. Jingnong 6</strain>
    </source>
</reference>
<dbReference type="PANTHER" id="PTHR31625">
    <property type="match status" value="1"/>
</dbReference>
<evidence type="ECO:0000256" key="2">
    <source>
        <dbReference type="ARBA" id="ARBA00023315"/>
    </source>
</evidence>
<dbReference type="OMA" id="CEDGANR"/>
<dbReference type="Proteomes" id="UP000053144">
    <property type="component" value="Chromosome 10"/>
</dbReference>
<dbReference type="InterPro" id="IPR051504">
    <property type="entry name" value="Plant_metabolite_acyltrans"/>
</dbReference>
<evidence type="ECO:0000313" key="4">
    <source>
        <dbReference type="Proteomes" id="UP000053144"/>
    </source>
</evidence>
<keyword evidence="1" id="KW-0808">Transferase</keyword>
<organism evidence="3 4">
    <name type="scientific">Phaseolus angularis</name>
    <name type="common">Azuki bean</name>
    <name type="synonym">Vigna angularis</name>
    <dbReference type="NCBI Taxonomy" id="3914"/>
    <lineage>
        <taxon>Eukaryota</taxon>
        <taxon>Viridiplantae</taxon>
        <taxon>Streptophyta</taxon>
        <taxon>Embryophyta</taxon>
        <taxon>Tracheophyta</taxon>
        <taxon>Spermatophyta</taxon>
        <taxon>Magnoliopsida</taxon>
        <taxon>eudicotyledons</taxon>
        <taxon>Gunneridae</taxon>
        <taxon>Pentapetalae</taxon>
        <taxon>rosids</taxon>
        <taxon>fabids</taxon>
        <taxon>Fabales</taxon>
        <taxon>Fabaceae</taxon>
        <taxon>Papilionoideae</taxon>
        <taxon>50 kb inversion clade</taxon>
        <taxon>NPAAA clade</taxon>
        <taxon>indigoferoid/millettioid clade</taxon>
        <taxon>Phaseoleae</taxon>
        <taxon>Vigna</taxon>
    </lineage>
</organism>
<dbReference type="Pfam" id="PF02458">
    <property type="entry name" value="Transferase"/>
    <property type="match status" value="2"/>
</dbReference>
<proteinExistence type="predicted"/>
<dbReference type="InterPro" id="IPR023213">
    <property type="entry name" value="CAT-like_dom_sf"/>
</dbReference>
<dbReference type="GO" id="GO:0016747">
    <property type="term" value="F:acyltransferase activity, transferring groups other than amino-acyl groups"/>
    <property type="evidence" value="ECO:0007669"/>
    <property type="project" value="UniProtKB-ARBA"/>
</dbReference>
<evidence type="ECO:0000256" key="1">
    <source>
        <dbReference type="ARBA" id="ARBA00022679"/>
    </source>
</evidence>
<protein>
    <submittedName>
        <fullName evidence="3">Uncharacterized protein</fullName>
    </submittedName>
</protein>
<name>A0A0L9VN74_PHAAN</name>